<dbReference type="GO" id="GO:0003677">
    <property type="term" value="F:DNA binding"/>
    <property type="evidence" value="ECO:0007669"/>
    <property type="project" value="InterPro"/>
</dbReference>
<dbReference type="Gene3D" id="3.40.50.1390">
    <property type="entry name" value="Resolvase, N-terminal catalytic domain"/>
    <property type="match status" value="1"/>
</dbReference>
<dbReference type="RefSeq" id="WP_156990382.1">
    <property type="nucleotide sequence ID" value="NZ_VWXL01000052.1"/>
</dbReference>
<dbReference type="Pfam" id="PF00239">
    <property type="entry name" value="Resolvase"/>
    <property type="match status" value="1"/>
</dbReference>
<dbReference type="GO" id="GO:0000150">
    <property type="term" value="F:DNA strand exchange activity"/>
    <property type="evidence" value="ECO:0007669"/>
    <property type="project" value="InterPro"/>
</dbReference>
<keyword evidence="4" id="KW-1185">Reference proteome</keyword>
<organism evidence="3 4">
    <name type="scientific">Caproicibacter fermentans</name>
    <dbReference type="NCBI Taxonomy" id="2576756"/>
    <lineage>
        <taxon>Bacteria</taxon>
        <taxon>Bacillati</taxon>
        <taxon>Bacillota</taxon>
        <taxon>Clostridia</taxon>
        <taxon>Eubacteriales</taxon>
        <taxon>Acutalibacteraceae</taxon>
        <taxon>Caproicibacter</taxon>
    </lineage>
</organism>
<dbReference type="PANTHER" id="PTHR30461">
    <property type="entry name" value="DNA-INVERTASE FROM LAMBDOID PROPHAGE"/>
    <property type="match status" value="1"/>
</dbReference>
<dbReference type="Pfam" id="PF07508">
    <property type="entry name" value="Recombinase"/>
    <property type="match status" value="1"/>
</dbReference>
<evidence type="ECO:0000313" key="3">
    <source>
        <dbReference type="EMBL" id="MVB11049.1"/>
    </source>
</evidence>
<dbReference type="InterPro" id="IPR036162">
    <property type="entry name" value="Resolvase-like_N_sf"/>
</dbReference>
<dbReference type="InterPro" id="IPR006119">
    <property type="entry name" value="Resolv_N"/>
</dbReference>
<dbReference type="Gene3D" id="3.90.1750.20">
    <property type="entry name" value="Putative Large Serine Recombinase, Chain B, Domain 2"/>
    <property type="match status" value="2"/>
</dbReference>
<protein>
    <recommendedName>
        <fullName evidence="5">Recombinase family protein</fullName>
    </recommendedName>
</protein>
<sequence>MIAIYARQSIERPDSVSIDAQIEQCRRLAQEDAQTYSDVGYSGKNTKRPEFERMIQDIKEGKITAVVSYRLDRISRNIIDFANLLSLFEKYGVKYMSATEQFDTSTPMGRAMIYIVMVFAQLERETISTRISDNYRYRSAFGLFMGGNTPFGYDRKRIPLDGKKVSVLTPNEQAPVLQRIFRMFTSHSSMVSICHELNREGIKTAKGNLWTNHALRRVLENISPCRADERLYDYLSACGYNLANGLEDFDGEHGMCLFFKNKNRNQETDPEEQTAVVGIHPPILSSEEYIAAQQILASHHASPGKRSQRTFLTGLVQCQECGHSFGIKFTQRGDRHYAYFHCRGRESRGVCENNKFIPAEELESGILDLCIRHLSKVDIKQTPSEPEDHYRVSSAQAQQIRLQINNLVDNIGKGNSVVDGLLTKKITALQTQLDDLNQKTRVQKPRPVISQATLDWLKNQLSEFDKLELPQKRDAIQRMIKTVWIDKNGTIKIEYLF</sequence>
<dbReference type="AlphaFoldDB" id="A0A6N8HZB5"/>
<evidence type="ECO:0000259" key="2">
    <source>
        <dbReference type="PROSITE" id="PS51737"/>
    </source>
</evidence>
<dbReference type="PROSITE" id="PS51736">
    <property type="entry name" value="RECOMBINASES_3"/>
    <property type="match status" value="1"/>
</dbReference>
<dbReference type="InterPro" id="IPR038109">
    <property type="entry name" value="DNA_bind_recomb_sf"/>
</dbReference>
<dbReference type="InterPro" id="IPR011109">
    <property type="entry name" value="DNA_bind_recombinase_dom"/>
</dbReference>
<dbReference type="InterPro" id="IPR050639">
    <property type="entry name" value="SSR_resolvase"/>
</dbReference>
<evidence type="ECO:0000259" key="1">
    <source>
        <dbReference type="PROSITE" id="PS51736"/>
    </source>
</evidence>
<gene>
    <name evidence="3" type="ORF">CAFE_17510</name>
</gene>
<dbReference type="PANTHER" id="PTHR30461:SF23">
    <property type="entry name" value="DNA RECOMBINASE-RELATED"/>
    <property type="match status" value="1"/>
</dbReference>
<evidence type="ECO:0000313" key="4">
    <source>
        <dbReference type="Proteomes" id="UP000469440"/>
    </source>
</evidence>
<name>A0A6N8HZB5_9FIRM</name>
<dbReference type="PROSITE" id="PS51737">
    <property type="entry name" value="RECOMBINASE_DNA_BIND"/>
    <property type="match status" value="1"/>
</dbReference>
<dbReference type="SMART" id="SM00857">
    <property type="entry name" value="Resolvase"/>
    <property type="match status" value="1"/>
</dbReference>
<dbReference type="CDD" id="cd00338">
    <property type="entry name" value="Ser_Recombinase"/>
    <property type="match status" value="1"/>
</dbReference>
<reference evidence="3 4" key="1">
    <citation type="submission" date="2019-09" db="EMBL/GenBank/DDBJ databases">
        <title>Genome sequence of Clostridium sp. EA1.</title>
        <authorList>
            <person name="Poehlein A."/>
            <person name="Bengelsdorf F.R."/>
            <person name="Daniel R."/>
        </authorList>
    </citation>
    <scope>NUCLEOTIDE SEQUENCE [LARGE SCALE GENOMIC DNA]</scope>
    <source>
        <strain evidence="3 4">EA1</strain>
    </source>
</reference>
<evidence type="ECO:0008006" key="5">
    <source>
        <dbReference type="Google" id="ProtNLM"/>
    </source>
</evidence>
<accession>A0A6N8HZB5</accession>
<dbReference type="SUPFAM" id="SSF53041">
    <property type="entry name" value="Resolvase-like"/>
    <property type="match status" value="1"/>
</dbReference>
<feature type="domain" description="Recombinase" evidence="2">
    <location>
        <begin position="150"/>
        <end position="302"/>
    </location>
</feature>
<dbReference type="InterPro" id="IPR025827">
    <property type="entry name" value="Zn_ribbon_recom_dom"/>
</dbReference>
<feature type="domain" description="Resolvase/invertase-type recombinase catalytic" evidence="1">
    <location>
        <begin position="1"/>
        <end position="142"/>
    </location>
</feature>
<dbReference type="Pfam" id="PF13408">
    <property type="entry name" value="Zn_ribbon_recom"/>
    <property type="match status" value="1"/>
</dbReference>
<proteinExistence type="predicted"/>
<comment type="caution">
    <text evidence="3">The sequence shown here is derived from an EMBL/GenBank/DDBJ whole genome shotgun (WGS) entry which is preliminary data.</text>
</comment>
<dbReference type="Proteomes" id="UP000469440">
    <property type="component" value="Unassembled WGS sequence"/>
</dbReference>
<dbReference type="EMBL" id="VWXL01000052">
    <property type="protein sequence ID" value="MVB11049.1"/>
    <property type="molecule type" value="Genomic_DNA"/>
</dbReference>
<dbReference type="OrthoDB" id="9781670at2"/>